<dbReference type="Pfam" id="PF00213">
    <property type="entry name" value="OSCP"/>
    <property type="match status" value="1"/>
</dbReference>
<keyword evidence="5 8" id="KW-0472">Membrane</keyword>
<keyword evidence="10" id="KW-1185">Reference proteome</keyword>
<evidence type="ECO:0000313" key="9">
    <source>
        <dbReference type="EMBL" id="MBX4335872.1"/>
    </source>
</evidence>
<dbReference type="PANTHER" id="PTHR11910">
    <property type="entry name" value="ATP SYNTHASE DELTA CHAIN"/>
    <property type="match status" value="1"/>
</dbReference>
<comment type="similarity">
    <text evidence="8">Belongs to the ATPase delta chain family.</text>
</comment>
<keyword evidence="3 8" id="KW-0375">Hydrogen ion transport</keyword>
<proteinExistence type="inferred from homology"/>
<evidence type="ECO:0000256" key="3">
    <source>
        <dbReference type="ARBA" id="ARBA00022781"/>
    </source>
</evidence>
<comment type="caution">
    <text evidence="9">The sequence shown here is derived from an EMBL/GenBank/DDBJ whole genome shotgun (WGS) entry which is preliminary data.</text>
</comment>
<protein>
    <recommendedName>
        <fullName evidence="8">ATP synthase subunit delta</fullName>
    </recommendedName>
    <alternativeName>
        <fullName evidence="8">ATP synthase F(1) sector subunit delta</fullName>
    </alternativeName>
    <alternativeName>
        <fullName evidence="8">F-type ATPase subunit delta</fullName>
        <shortName evidence="8">F-ATPase subunit delta</shortName>
    </alternativeName>
</protein>
<keyword evidence="6 8" id="KW-0139">CF(1)</keyword>
<evidence type="ECO:0000256" key="5">
    <source>
        <dbReference type="ARBA" id="ARBA00023136"/>
    </source>
</evidence>
<evidence type="ECO:0000256" key="7">
    <source>
        <dbReference type="ARBA" id="ARBA00023310"/>
    </source>
</evidence>
<dbReference type="PRINTS" id="PR00125">
    <property type="entry name" value="ATPASEDELTA"/>
</dbReference>
<gene>
    <name evidence="8" type="primary">atpH</name>
    <name evidence="9" type="ORF">K3248_04635</name>
</gene>
<evidence type="ECO:0000256" key="2">
    <source>
        <dbReference type="ARBA" id="ARBA00022448"/>
    </source>
</evidence>
<dbReference type="PROSITE" id="PS00389">
    <property type="entry name" value="ATPASE_DELTA"/>
    <property type="match status" value="1"/>
</dbReference>
<dbReference type="RefSeq" id="WP_220717233.1">
    <property type="nucleotide sequence ID" value="NZ_JAIFRO010000004.1"/>
</dbReference>
<dbReference type="Proteomes" id="UP000746918">
    <property type="component" value="Unassembled WGS sequence"/>
</dbReference>
<organism evidence="9 10">
    <name type="scientific">Bartonella raoultii</name>
    <dbReference type="NCBI Taxonomy" id="1457020"/>
    <lineage>
        <taxon>Bacteria</taxon>
        <taxon>Pseudomonadati</taxon>
        <taxon>Pseudomonadota</taxon>
        <taxon>Alphaproteobacteria</taxon>
        <taxon>Hyphomicrobiales</taxon>
        <taxon>Bartonellaceae</taxon>
        <taxon>Bartonella</taxon>
    </lineage>
</organism>
<evidence type="ECO:0000313" key="10">
    <source>
        <dbReference type="Proteomes" id="UP000746918"/>
    </source>
</evidence>
<keyword evidence="4 8" id="KW-0406">Ion transport</keyword>
<evidence type="ECO:0000256" key="6">
    <source>
        <dbReference type="ARBA" id="ARBA00023196"/>
    </source>
</evidence>
<comment type="function">
    <text evidence="8">This protein is part of the stalk that links CF(0) to CF(1). It either transmits conformational changes from CF(0) to CF(1) or is implicated in proton conduction.</text>
</comment>
<dbReference type="SUPFAM" id="SSF47928">
    <property type="entry name" value="N-terminal domain of the delta subunit of the F1F0-ATP synthase"/>
    <property type="match status" value="1"/>
</dbReference>
<comment type="subcellular location">
    <subcellularLocation>
        <location evidence="8">Cell membrane</location>
        <topology evidence="8">Peripheral membrane protein</topology>
    </subcellularLocation>
    <subcellularLocation>
        <location evidence="1">Membrane</location>
    </subcellularLocation>
</comment>
<comment type="function">
    <text evidence="8">F(1)F(0) ATP synthase produces ATP from ADP in the presence of a proton or sodium gradient. F-type ATPases consist of two structural domains, F(1) containing the extramembraneous catalytic core and F(0) containing the membrane proton channel, linked together by a central stalk and a peripheral stalk. During catalysis, ATP synthesis in the catalytic domain of F(1) is coupled via a rotary mechanism of the central stalk subunits to proton translocation.</text>
</comment>
<dbReference type="HAMAP" id="MF_01416">
    <property type="entry name" value="ATP_synth_delta_bact"/>
    <property type="match status" value="1"/>
</dbReference>
<dbReference type="InterPro" id="IPR026015">
    <property type="entry name" value="ATP_synth_OSCP/delta_N_sf"/>
</dbReference>
<name>A0ABS7I8W8_9HYPH</name>
<reference evidence="9 10" key="1">
    <citation type="submission" date="2021-08" db="EMBL/GenBank/DDBJ databases">
        <title>Bartonella raoulti 094 sp. nov.</title>
        <authorList>
            <person name="Zgheib R."/>
            <person name="Hammoud A."/>
        </authorList>
    </citation>
    <scope>NUCLEOTIDE SEQUENCE [LARGE SCALE GENOMIC DNA]</scope>
    <source>
        <strain evidence="9 10">094</strain>
    </source>
</reference>
<keyword evidence="8" id="KW-1003">Cell membrane</keyword>
<dbReference type="InterPro" id="IPR020781">
    <property type="entry name" value="ATPase_OSCP/d_CS"/>
</dbReference>
<keyword evidence="7 8" id="KW-0066">ATP synthesis</keyword>
<keyword evidence="2 8" id="KW-0813">Transport</keyword>
<evidence type="ECO:0000256" key="4">
    <source>
        <dbReference type="ARBA" id="ARBA00023065"/>
    </source>
</evidence>
<evidence type="ECO:0000256" key="8">
    <source>
        <dbReference type="HAMAP-Rule" id="MF_01416"/>
    </source>
</evidence>
<accession>A0ABS7I8W8</accession>
<dbReference type="NCBIfam" id="TIGR01145">
    <property type="entry name" value="ATP_synt_delta"/>
    <property type="match status" value="1"/>
</dbReference>
<evidence type="ECO:0000256" key="1">
    <source>
        <dbReference type="ARBA" id="ARBA00004370"/>
    </source>
</evidence>
<sequence length="194" mass="21394">MSDSFSLIPLPLVEQRYGQALFDLAQERGAVENVEKAVASFGDVLKQNEDLKRGVQSPFFSEEEQIKMMHSICECIKFADEKTGQIVRNFLCVIALNRRLYALSGILEAFKRCVASSRKEVTAQIISACPLTAQQEKELRVVLEGVIGGKVLLHICVDPEILGGLIIRVGSMQIDTSLVAKLSSLKLALKKEVS</sequence>
<dbReference type="EMBL" id="JAIFRO010000004">
    <property type="protein sequence ID" value="MBX4335872.1"/>
    <property type="molecule type" value="Genomic_DNA"/>
</dbReference>
<dbReference type="InterPro" id="IPR000711">
    <property type="entry name" value="ATPase_OSCP/dsu"/>
</dbReference>
<dbReference type="Gene3D" id="1.10.520.20">
    <property type="entry name" value="N-terminal domain of the delta subunit of the F1F0-ATP synthase"/>
    <property type="match status" value="1"/>
</dbReference>